<organism evidence="2 3">
    <name type="scientific">Solanum commersonii</name>
    <name type="common">Commerson's wild potato</name>
    <name type="synonym">Commerson's nightshade</name>
    <dbReference type="NCBI Taxonomy" id="4109"/>
    <lineage>
        <taxon>Eukaryota</taxon>
        <taxon>Viridiplantae</taxon>
        <taxon>Streptophyta</taxon>
        <taxon>Embryophyta</taxon>
        <taxon>Tracheophyta</taxon>
        <taxon>Spermatophyta</taxon>
        <taxon>Magnoliopsida</taxon>
        <taxon>eudicotyledons</taxon>
        <taxon>Gunneridae</taxon>
        <taxon>Pentapetalae</taxon>
        <taxon>asterids</taxon>
        <taxon>lamiids</taxon>
        <taxon>Solanales</taxon>
        <taxon>Solanaceae</taxon>
        <taxon>Solanoideae</taxon>
        <taxon>Solaneae</taxon>
        <taxon>Solanum</taxon>
    </lineage>
</organism>
<keyword evidence="1" id="KW-0472">Membrane</keyword>
<comment type="caution">
    <text evidence="2">The sequence shown here is derived from an EMBL/GenBank/DDBJ whole genome shotgun (WGS) entry which is preliminary data.</text>
</comment>
<feature type="transmembrane region" description="Helical" evidence="1">
    <location>
        <begin position="18"/>
        <end position="36"/>
    </location>
</feature>
<evidence type="ECO:0000313" key="2">
    <source>
        <dbReference type="EMBL" id="KAG5571739.1"/>
    </source>
</evidence>
<keyword evidence="1" id="KW-1133">Transmembrane helix</keyword>
<evidence type="ECO:0000256" key="1">
    <source>
        <dbReference type="SAM" id="Phobius"/>
    </source>
</evidence>
<reference evidence="2 3" key="1">
    <citation type="submission" date="2020-09" db="EMBL/GenBank/DDBJ databases">
        <title>De no assembly of potato wild relative species, Solanum commersonii.</title>
        <authorList>
            <person name="Cho K."/>
        </authorList>
    </citation>
    <scope>NUCLEOTIDE SEQUENCE [LARGE SCALE GENOMIC DNA]</scope>
    <source>
        <strain evidence="2">LZ3.2</strain>
        <tissue evidence="2">Leaf</tissue>
    </source>
</reference>
<name>A0A9J5W7Y4_SOLCO</name>
<dbReference type="AlphaFoldDB" id="A0A9J5W7Y4"/>
<evidence type="ECO:0008006" key="4">
    <source>
        <dbReference type="Google" id="ProtNLM"/>
    </source>
</evidence>
<protein>
    <recommendedName>
        <fullName evidence="4">Polyprotein protein</fullName>
    </recommendedName>
</protein>
<keyword evidence="1" id="KW-0812">Transmembrane</keyword>
<dbReference type="EMBL" id="JACXVP010000012">
    <property type="protein sequence ID" value="KAG5571739.1"/>
    <property type="molecule type" value="Genomic_DNA"/>
</dbReference>
<accession>A0A9J5W7Y4</accession>
<sequence length="161" mass="17738">MGHLAYLANVRDTILEVIVPWMIEAAILAALTPFWASVDDLTMRVMVCESRQGKSSEVTATKAEMEHLRKDVDYLKSTNYTSLLEAANYVDSLDTSIIPPDTIGDLHRGGIAADESEAMTDEKQIEVQEGNIYGGMRDLEETNVQLVIQTSLIEMSMAAPS</sequence>
<dbReference type="Proteomes" id="UP000824120">
    <property type="component" value="Chromosome 12"/>
</dbReference>
<evidence type="ECO:0000313" key="3">
    <source>
        <dbReference type="Proteomes" id="UP000824120"/>
    </source>
</evidence>
<gene>
    <name evidence="2" type="ORF">H5410_061505</name>
</gene>
<keyword evidence="3" id="KW-1185">Reference proteome</keyword>
<proteinExistence type="predicted"/>